<dbReference type="InterPro" id="IPR006976">
    <property type="entry name" value="VanZ-like"/>
</dbReference>
<evidence type="ECO:0000256" key="1">
    <source>
        <dbReference type="ARBA" id="ARBA00004141"/>
    </source>
</evidence>
<dbReference type="InterPro" id="IPR010432">
    <property type="entry name" value="RDD"/>
</dbReference>
<feature type="transmembrane region" description="Helical" evidence="5">
    <location>
        <begin position="12"/>
        <end position="32"/>
    </location>
</feature>
<reference evidence="8" key="2">
    <citation type="journal article" date="2021" name="J Anim Sci Technol">
        <title>Complete genome sequence of Paenibacillus konkukensis sp. nov. SK3146 as a potential probiotic strain.</title>
        <authorList>
            <person name="Jung H.I."/>
            <person name="Park S."/>
            <person name="Niu K.M."/>
            <person name="Lee S.W."/>
            <person name="Kothari D."/>
            <person name="Yi K.J."/>
            <person name="Kim S.K."/>
        </authorList>
    </citation>
    <scope>NUCLEOTIDE SEQUENCE</scope>
    <source>
        <strain evidence="8">SK3146</strain>
    </source>
</reference>
<evidence type="ECO:0000256" key="2">
    <source>
        <dbReference type="ARBA" id="ARBA00022692"/>
    </source>
</evidence>
<protein>
    <submittedName>
        <fullName evidence="8">VanZ like family protein</fullName>
    </submittedName>
</protein>
<dbReference type="RefSeq" id="WP_249863005.1">
    <property type="nucleotide sequence ID" value="NZ_CP027059.1"/>
</dbReference>
<feature type="transmembrane region" description="Helical" evidence="5">
    <location>
        <begin position="112"/>
        <end position="134"/>
    </location>
</feature>
<feature type="transmembrane region" description="Helical" evidence="5">
    <location>
        <begin position="44"/>
        <end position="64"/>
    </location>
</feature>
<accession>A0ABY4RYR5</accession>
<dbReference type="InterPro" id="IPR053150">
    <property type="entry name" value="Teicoplanin_resist-assoc"/>
</dbReference>
<dbReference type="Pfam" id="PF06271">
    <property type="entry name" value="RDD"/>
    <property type="match status" value="1"/>
</dbReference>
<name>A0ABY4RYR5_9BACL</name>
<sequence>MLESYLFPIRYALLTFPLAALLFTLPFLIVQYRKYGYVNGFRGFAMYALLLYMITAYYLVILPLPDTVHTCTGPGKSYIQPVPLQFVNDFLRETRVRFDQPSTYLLLIQERAVLQVVFNVLLLVPLGLFLQYYFRRSGWQTVSAALVLSLFFETTQLTGLYGIYDCPYRIFDVDDLLLNTLGGWIGYGMGRLFASRLPDIGQLDRNVDLSSRRVGYIRRFVAFQIDWVVLLPFAAFLLVVGRPLYMLAFVLIYFIGVPYATNGYTFGKYIVRIRLKGQHEHIRLQELLMRYGLLYAAIGGLHVLTALAAKQAVPDDMAVFLALFTLGIDILLGFHLLRRLYRRDKGLFYEAISRTKHIIV</sequence>
<dbReference type="PIRSF" id="PIRSF031578">
    <property type="entry name" value="Uncharacterised_Vanz_RDD-cont"/>
    <property type="match status" value="1"/>
</dbReference>
<proteinExistence type="predicted"/>
<keyword evidence="2 5" id="KW-0812">Transmembrane</keyword>
<feature type="transmembrane region" description="Helical" evidence="5">
    <location>
        <begin position="317"/>
        <end position="337"/>
    </location>
</feature>
<dbReference type="Pfam" id="PF04892">
    <property type="entry name" value="VanZ"/>
    <property type="match status" value="1"/>
</dbReference>
<gene>
    <name evidence="8" type="ORF">SK3146_06857</name>
</gene>
<dbReference type="Proteomes" id="UP001057134">
    <property type="component" value="Chromosome"/>
</dbReference>
<feature type="domain" description="RDD" evidence="7">
    <location>
        <begin position="215"/>
        <end position="334"/>
    </location>
</feature>
<feature type="transmembrane region" description="Helical" evidence="5">
    <location>
        <begin position="220"/>
        <end position="239"/>
    </location>
</feature>
<keyword evidence="4 5" id="KW-0472">Membrane</keyword>
<evidence type="ECO:0000256" key="5">
    <source>
        <dbReference type="SAM" id="Phobius"/>
    </source>
</evidence>
<feature type="transmembrane region" description="Helical" evidence="5">
    <location>
        <begin position="245"/>
        <end position="266"/>
    </location>
</feature>
<dbReference type="PANTHER" id="PTHR36834">
    <property type="entry name" value="MEMBRANE PROTEIN-RELATED"/>
    <property type="match status" value="1"/>
</dbReference>
<dbReference type="InterPro" id="IPR021192">
    <property type="entry name" value="UCP031578_Vanz/RDD"/>
</dbReference>
<organism evidence="8 9">
    <name type="scientific">Paenibacillus konkukensis</name>
    <dbReference type="NCBI Taxonomy" id="2020716"/>
    <lineage>
        <taxon>Bacteria</taxon>
        <taxon>Bacillati</taxon>
        <taxon>Bacillota</taxon>
        <taxon>Bacilli</taxon>
        <taxon>Bacillales</taxon>
        <taxon>Paenibacillaceae</taxon>
        <taxon>Paenibacillus</taxon>
    </lineage>
</organism>
<dbReference type="PANTHER" id="PTHR36834:SF1">
    <property type="entry name" value="INTEGRAL MEMBRANE PROTEIN"/>
    <property type="match status" value="1"/>
</dbReference>
<comment type="subcellular location">
    <subcellularLocation>
        <location evidence="1">Membrane</location>
        <topology evidence="1">Multi-pass membrane protein</topology>
    </subcellularLocation>
</comment>
<feature type="transmembrane region" description="Helical" evidence="5">
    <location>
        <begin position="176"/>
        <end position="194"/>
    </location>
</feature>
<evidence type="ECO:0000259" key="7">
    <source>
        <dbReference type="Pfam" id="PF06271"/>
    </source>
</evidence>
<evidence type="ECO:0000313" key="8">
    <source>
        <dbReference type="EMBL" id="UQZ87555.1"/>
    </source>
</evidence>
<keyword evidence="9" id="KW-1185">Reference proteome</keyword>
<feature type="transmembrane region" description="Helical" evidence="5">
    <location>
        <begin position="141"/>
        <end position="164"/>
    </location>
</feature>
<feature type="domain" description="VanZ-like" evidence="6">
    <location>
        <begin position="50"/>
        <end position="193"/>
    </location>
</feature>
<evidence type="ECO:0000256" key="4">
    <source>
        <dbReference type="ARBA" id="ARBA00023136"/>
    </source>
</evidence>
<feature type="transmembrane region" description="Helical" evidence="5">
    <location>
        <begin position="287"/>
        <end position="305"/>
    </location>
</feature>
<evidence type="ECO:0000256" key="3">
    <source>
        <dbReference type="ARBA" id="ARBA00022989"/>
    </source>
</evidence>
<dbReference type="EMBL" id="CP027059">
    <property type="protein sequence ID" value="UQZ87555.1"/>
    <property type="molecule type" value="Genomic_DNA"/>
</dbReference>
<evidence type="ECO:0000259" key="6">
    <source>
        <dbReference type="Pfam" id="PF04892"/>
    </source>
</evidence>
<reference evidence="8" key="1">
    <citation type="submission" date="2018-02" db="EMBL/GenBank/DDBJ databases">
        <authorList>
            <person name="Kim S.-K."/>
            <person name="Jung H.-I."/>
            <person name="Lee S.-W."/>
        </authorList>
    </citation>
    <scope>NUCLEOTIDE SEQUENCE</scope>
    <source>
        <strain evidence="8">SK3146</strain>
    </source>
</reference>
<keyword evidence="3 5" id="KW-1133">Transmembrane helix</keyword>
<evidence type="ECO:0000313" key="9">
    <source>
        <dbReference type="Proteomes" id="UP001057134"/>
    </source>
</evidence>